<sequence length="265" mass="27904">MAERTGYQTIRYERRAHVGTLTLSRPAKLNALNPEMRTELGDLGAKLADDDTIRCLVVAGAGTSFSAGLDLDEAMTGTLARFAGRDPDDYATIDLGLEVAGVFEFIPKLPYPSIAAVHGHAYGAGLQLALACDLRIFAEGARVGLTETRYGLLPDMGATFRLPRLVGEGRARELILLGEVIDAAEAARIGLANRVVPDDQLGSAAAELAERLAAQPPAALRGARAAIDAGWRLSPAAGLRMAVAAQARCLASDEFRNALAVRPGS</sequence>
<evidence type="ECO:0000256" key="7">
    <source>
        <dbReference type="RuleBase" id="RU003707"/>
    </source>
</evidence>
<dbReference type="Gene3D" id="3.90.226.10">
    <property type="entry name" value="2-enoyl-CoA Hydratase, Chain A, domain 1"/>
    <property type="match status" value="1"/>
</dbReference>
<evidence type="ECO:0000256" key="6">
    <source>
        <dbReference type="ARBA" id="ARBA00023717"/>
    </source>
</evidence>
<evidence type="ECO:0008006" key="10">
    <source>
        <dbReference type="Google" id="ProtNLM"/>
    </source>
</evidence>
<dbReference type="AlphaFoldDB" id="A0A6N4V005"/>
<dbReference type="InterPro" id="IPR029045">
    <property type="entry name" value="ClpP/crotonase-like_dom_sf"/>
</dbReference>
<evidence type="ECO:0000256" key="1">
    <source>
        <dbReference type="ARBA" id="ARBA00002994"/>
    </source>
</evidence>
<organism evidence="8 9">
    <name type="scientific">Mycolicibacterium alvei</name>
    <dbReference type="NCBI Taxonomy" id="67081"/>
    <lineage>
        <taxon>Bacteria</taxon>
        <taxon>Bacillati</taxon>
        <taxon>Actinomycetota</taxon>
        <taxon>Actinomycetes</taxon>
        <taxon>Mycobacteriales</taxon>
        <taxon>Mycobacteriaceae</taxon>
        <taxon>Mycolicibacterium</taxon>
    </lineage>
</organism>
<dbReference type="InterPro" id="IPR001753">
    <property type="entry name" value="Enoyl-CoA_hydra/iso"/>
</dbReference>
<dbReference type="GO" id="GO:0006635">
    <property type="term" value="P:fatty acid beta-oxidation"/>
    <property type="evidence" value="ECO:0007669"/>
    <property type="project" value="TreeGrafter"/>
</dbReference>
<comment type="catalytic activity">
    <reaction evidence="6">
        <text>a 4-saturated-(3S)-3-hydroxyacyl-CoA = a (3E)-enoyl-CoA + H2O</text>
        <dbReference type="Rhea" id="RHEA:20724"/>
        <dbReference type="ChEBI" id="CHEBI:15377"/>
        <dbReference type="ChEBI" id="CHEBI:58521"/>
        <dbReference type="ChEBI" id="CHEBI:137480"/>
        <dbReference type="EC" id="4.2.1.17"/>
    </reaction>
</comment>
<dbReference type="InterPro" id="IPR018376">
    <property type="entry name" value="Enoyl-CoA_hyd/isom_CS"/>
</dbReference>
<evidence type="ECO:0000313" key="9">
    <source>
        <dbReference type="Proteomes" id="UP000466906"/>
    </source>
</evidence>
<protein>
    <recommendedName>
        <fullName evidence="10">Enoyl-CoA hydratase</fullName>
    </recommendedName>
</protein>
<dbReference type="Proteomes" id="UP000466906">
    <property type="component" value="Chromosome"/>
</dbReference>
<keyword evidence="4" id="KW-0443">Lipid metabolism</keyword>
<dbReference type="GO" id="GO:0004300">
    <property type="term" value="F:enoyl-CoA hydratase activity"/>
    <property type="evidence" value="ECO:0007669"/>
    <property type="project" value="UniProtKB-EC"/>
</dbReference>
<reference evidence="8 9" key="1">
    <citation type="journal article" date="2019" name="Emerg. Microbes Infect.">
        <title>Comprehensive subspecies identification of 175 nontuberculous mycobacteria species based on 7547 genomic profiles.</title>
        <authorList>
            <person name="Matsumoto Y."/>
            <person name="Kinjo T."/>
            <person name="Motooka D."/>
            <person name="Nabeya D."/>
            <person name="Jung N."/>
            <person name="Uechi K."/>
            <person name="Horii T."/>
            <person name="Iida T."/>
            <person name="Fujita J."/>
            <person name="Nakamura S."/>
        </authorList>
    </citation>
    <scope>NUCLEOTIDE SEQUENCE [LARGE SCALE GENOMIC DNA]</scope>
    <source>
        <strain evidence="8 9">JCM 12272</strain>
    </source>
</reference>
<dbReference type="PROSITE" id="PS00166">
    <property type="entry name" value="ENOYL_COA_HYDRATASE"/>
    <property type="match status" value="1"/>
</dbReference>
<dbReference type="KEGG" id="malv:MALV_43420"/>
<evidence type="ECO:0000256" key="5">
    <source>
        <dbReference type="ARBA" id="ARBA00023709"/>
    </source>
</evidence>
<dbReference type="SUPFAM" id="SSF52096">
    <property type="entry name" value="ClpP/crotonase"/>
    <property type="match status" value="1"/>
</dbReference>
<evidence type="ECO:0000256" key="2">
    <source>
        <dbReference type="ARBA" id="ARBA00005254"/>
    </source>
</evidence>
<comment type="catalytic activity">
    <reaction evidence="5">
        <text>a (3S)-3-hydroxyacyl-CoA = a (2E)-enoyl-CoA + H2O</text>
        <dbReference type="Rhea" id="RHEA:16105"/>
        <dbReference type="ChEBI" id="CHEBI:15377"/>
        <dbReference type="ChEBI" id="CHEBI:57318"/>
        <dbReference type="ChEBI" id="CHEBI:58856"/>
        <dbReference type="EC" id="4.2.1.17"/>
    </reaction>
</comment>
<keyword evidence="3" id="KW-0276">Fatty acid metabolism</keyword>
<dbReference type="CDD" id="cd06558">
    <property type="entry name" value="crotonase-like"/>
    <property type="match status" value="1"/>
</dbReference>
<accession>A0A6N4V005</accession>
<keyword evidence="9" id="KW-1185">Reference proteome</keyword>
<dbReference type="PANTHER" id="PTHR11941:SF54">
    <property type="entry name" value="ENOYL-COA HYDRATASE, MITOCHONDRIAL"/>
    <property type="match status" value="1"/>
</dbReference>
<dbReference type="RefSeq" id="WP_163667366.1">
    <property type="nucleotide sequence ID" value="NZ_AP022565.1"/>
</dbReference>
<proteinExistence type="inferred from homology"/>
<comment type="function">
    <text evidence="1">Could possibly oxidize fatty acids using specific components.</text>
</comment>
<evidence type="ECO:0000256" key="3">
    <source>
        <dbReference type="ARBA" id="ARBA00022832"/>
    </source>
</evidence>
<dbReference type="EMBL" id="AP022565">
    <property type="protein sequence ID" value="BBX29217.1"/>
    <property type="molecule type" value="Genomic_DNA"/>
</dbReference>
<evidence type="ECO:0000313" key="8">
    <source>
        <dbReference type="EMBL" id="BBX29217.1"/>
    </source>
</evidence>
<dbReference type="Pfam" id="PF00378">
    <property type="entry name" value="ECH_1"/>
    <property type="match status" value="1"/>
</dbReference>
<dbReference type="PANTHER" id="PTHR11941">
    <property type="entry name" value="ENOYL-COA HYDRATASE-RELATED"/>
    <property type="match status" value="1"/>
</dbReference>
<name>A0A6N4V005_9MYCO</name>
<evidence type="ECO:0000256" key="4">
    <source>
        <dbReference type="ARBA" id="ARBA00023098"/>
    </source>
</evidence>
<comment type="similarity">
    <text evidence="2 7">Belongs to the enoyl-CoA hydratase/isomerase family.</text>
</comment>
<gene>
    <name evidence="8" type="ORF">MALV_43420</name>
</gene>